<dbReference type="EMBL" id="CP136584">
    <property type="protein sequence ID" value="WOE65121.1"/>
    <property type="molecule type" value="Genomic_DNA"/>
</dbReference>
<dbReference type="InterPro" id="IPR014819">
    <property type="entry name" value="PriCT_2"/>
</dbReference>
<dbReference type="RefSeq" id="WP_317102285.1">
    <property type="nucleotide sequence ID" value="NZ_CP136584.1"/>
</dbReference>
<gene>
    <name evidence="2" type="ORF">RY972_13695</name>
</gene>
<dbReference type="Pfam" id="PF08707">
    <property type="entry name" value="PriCT_2"/>
    <property type="match status" value="1"/>
</dbReference>
<feature type="domain" description="Primase C-terminal 2" evidence="1">
    <location>
        <begin position="206"/>
        <end position="279"/>
    </location>
</feature>
<accession>A0ABZ0F7H4</accession>
<reference evidence="2 3" key="1">
    <citation type="submission" date="2023-10" db="EMBL/GenBank/DDBJ databases">
        <title>Genome analysis of psychrotrophic aerobic bacterium Aeromonas allosaccharophila BIM B-1809 isolated from infected fish.</title>
        <authorList>
            <person name="Leanovich S.I."/>
            <person name="Sidarenka A.V."/>
            <person name="Akhremchuk A.E."/>
            <person name="Sikolenko M.A."/>
            <person name="Valentovich L.N."/>
        </authorList>
    </citation>
    <scope>NUCLEOTIDE SEQUENCE [LARGE SCALE GENOMIC DNA]</scope>
    <source>
        <strain evidence="2 3">BIM B-1809</strain>
    </source>
</reference>
<organism evidence="2 3">
    <name type="scientific">Aeromonas allosaccharophila</name>
    <dbReference type="NCBI Taxonomy" id="656"/>
    <lineage>
        <taxon>Bacteria</taxon>
        <taxon>Pseudomonadati</taxon>
        <taxon>Pseudomonadota</taxon>
        <taxon>Gammaproteobacteria</taxon>
        <taxon>Aeromonadales</taxon>
        <taxon>Aeromonadaceae</taxon>
        <taxon>Aeromonas</taxon>
    </lineage>
</organism>
<keyword evidence="3" id="KW-1185">Reference proteome</keyword>
<evidence type="ECO:0000313" key="2">
    <source>
        <dbReference type="EMBL" id="WOE65121.1"/>
    </source>
</evidence>
<proteinExistence type="predicted"/>
<name>A0ABZ0F7H4_9GAMM</name>
<sequence>MQPKYNDLSDPSQGDWLDKQLHDLNGQYDLIPVRALPCIPGKKPEFTPAKYANGEKYPIEHTEWSRACRDWVGIRLNRLVLVDWDGYKPESISFDTLAEALGFTGDELMTHCVQWNAESTSLHFLFVMPDWVSVEEFKQANNGKWFAGVDIKTGNQLAYVKASKTNRMAGFVPREAPSPVLAALKKEGKTSTHINTNVMLDADAVRIINKCDPDAGYDEWLKVITGTVDQYGHGDDVINALDAWSRKSPNYKGRHEIESKVMSITQGGGTTWGTVRHMAHETRAQITPISAHEAFKGYQLPPDSPKLVGMMREYPYPDRTFDKANKPLQTSDNLKTLLKNMGIQIATNKMNLNLDIEQDGRIVEPSFEALRSMLIDEAQKTGLPIQTIDYHLNN</sequence>
<dbReference type="Proteomes" id="UP001302667">
    <property type="component" value="Chromosome"/>
</dbReference>
<evidence type="ECO:0000259" key="1">
    <source>
        <dbReference type="Pfam" id="PF08707"/>
    </source>
</evidence>
<protein>
    <submittedName>
        <fullName evidence="2">PriCT-2 domain-containing protein</fullName>
    </submittedName>
</protein>
<evidence type="ECO:0000313" key="3">
    <source>
        <dbReference type="Proteomes" id="UP001302667"/>
    </source>
</evidence>